<dbReference type="EMBL" id="JAJSOW010000108">
    <property type="protein sequence ID" value="KAI9153114.1"/>
    <property type="molecule type" value="Genomic_DNA"/>
</dbReference>
<evidence type="ECO:0000256" key="1">
    <source>
        <dbReference type="SAM" id="MobiDB-lite"/>
    </source>
</evidence>
<organism evidence="2 3">
    <name type="scientific">Acer negundo</name>
    <name type="common">Box elder</name>
    <dbReference type="NCBI Taxonomy" id="4023"/>
    <lineage>
        <taxon>Eukaryota</taxon>
        <taxon>Viridiplantae</taxon>
        <taxon>Streptophyta</taxon>
        <taxon>Embryophyta</taxon>
        <taxon>Tracheophyta</taxon>
        <taxon>Spermatophyta</taxon>
        <taxon>Magnoliopsida</taxon>
        <taxon>eudicotyledons</taxon>
        <taxon>Gunneridae</taxon>
        <taxon>Pentapetalae</taxon>
        <taxon>rosids</taxon>
        <taxon>malvids</taxon>
        <taxon>Sapindales</taxon>
        <taxon>Sapindaceae</taxon>
        <taxon>Hippocastanoideae</taxon>
        <taxon>Acereae</taxon>
        <taxon>Acer</taxon>
    </lineage>
</organism>
<proteinExistence type="predicted"/>
<evidence type="ECO:0000313" key="3">
    <source>
        <dbReference type="Proteomes" id="UP001064489"/>
    </source>
</evidence>
<evidence type="ECO:0000313" key="2">
    <source>
        <dbReference type="EMBL" id="KAI9153114.1"/>
    </source>
</evidence>
<sequence length="120" mass="13450">MASTIVGYESMIFKWCDSFGIEHPSRPAYNSLKNTVMARMELERPSSPLRSTPDIRFSKRELLRGMDIISHTAMELNPRANHFYSSSSKESVVMPPSPFTQLPLTTRPACYSTSTSSSSP</sequence>
<accession>A0AAD5I5N0</accession>
<protein>
    <submittedName>
        <fullName evidence="2">Uncharacterized protein</fullName>
    </submittedName>
</protein>
<comment type="caution">
    <text evidence="2">The sequence shown here is derived from an EMBL/GenBank/DDBJ whole genome shotgun (WGS) entry which is preliminary data.</text>
</comment>
<dbReference type="AlphaFoldDB" id="A0AAD5I5N0"/>
<keyword evidence="3" id="KW-1185">Reference proteome</keyword>
<feature type="region of interest" description="Disordered" evidence="1">
    <location>
        <begin position="87"/>
        <end position="120"/>
    </location>
</feature>
<name>A0AAD5I5N0_ACENE</name>
<reference evidence="2" key="2">
    <citation type="submission" date="2023-02" db="EMBL/GenBank/DDBJ databases">
        <authorList>
            <person name="Swenson N.G."/>
            <person name="Wegrzyn J.L."/>
            <person name="Mcevoy S.L."/>
        </authorList>
    </citation>
    <scope>NUCLEOTIDE SEQUENCE</scope>
    <source>
        <strain evidence="2">91603</strain>
        <tissue evidence="2">Leaf</tissue>
    </source>
</reference>
<dbReference type="Proteomes" id="UP001064489">
    <property type="component" value="Chromosome 11"/>
</dbReference>
<gene>
    <name evidence="2" type="ORF">LWI28_006099</name>
</gene>
<reference evidence="2" key="1">
    <citation type="journal article" date="2022" name="Plant J.">
        <title>Strategies of tolerance reflected in two North American maple genomes.</title>
        <authorList>
            <person name="McEvoy S.L."/>
            <person name="Sezen U.U."/>
            <person name="Trouern-Trend A."/>
            <person name="McMahon S.M."/>
            <person name="Schaberg P.G."/>
            <person name="Yang J."/>
            <person name="Wegrzyn J.L."/>
            <person name="Swenson N.G."/>
        </authorList>
    </citation>
    <scope>NUCLEOTIDE SEQUENCE</scope>
    <source>
        <strain evidence="2">91603</strain>
    </source>
</reference>